<keyword evidence="2" id="KW-1185">Reference proteome</keyword>
<protein>
    <submittedName>
        <fullName evidence="1">Uncharacterized protein</fullName>
    </submittedName>
</protein>
<gene>
    <name evidence="1" type="ORF">KS4_02450</name>
</gene>
<dbReference type="AlphaFoldDB" id="A0A517YPR2"/>
<dbReference type="KEGG" id="pcor:KS4_02450"/>
<dbReference type="Proteomes" id="UP000317369">
    <property type="component" value="Chromosome"/>
</dbReference>
<sequence length="34" mass="3705">MLTLFTSPGVPGCCRAVVYLVFMVGKISDEAERD</sequence>
<evidence type="ECO:0000313" key="2">
    <source>
        <dbReference type="Proteomes" id="UP000317369"/>
    </source>
</evidence>
<evidence type="ECO:0000313" key="1">
    <source>
        <dbReference type="EMBL" id="QDU32215.1"/>
    </source>
</evidence>
<accession>A0A517YPR2</accession>
<dbReference type="EMBL" id="CP036425">
    <property type="protein sequence ID" value="QDU32215.1"/>
    <property type="molecule type" value="Genomic_DNA"/>
</dbReference>
<name>A0A517YPR2_9BACT</name>
<organism evidence="1 2">
    <name type="scientific">Poriferisphaera corsica</name>
    <dbReference type="NCBI Taxonomy" id="2528020"/>
    <lineage>
        <taxon>Bacteria</taxon>
        <taxon>Pseudomonadati</taxon>
        <taxon>Planctomycetota</taxon>
        <taxon>Phycisphaerae</taxon>
        <taxon>Phycisphaerales</taxon>
        <taxon>Phycisphaeraceae</taxon>
        <taxon>Poriferisphaera</taxon>
    </lineage>
</organism>
<proteinExistence type="predicted"/>
<reference evidence="1 2" key="1">
    <citation type="submission" date="2019-02" db="EMBL/GenBank/DDBJ databases">
        <title>Deep-cultivation of Planctomycetes and their phenomic and genomic characterization uncovers novel biology.</title>
        <authorList>
            <person name="Wiegand S."/>
            <person name="Jogler M."/>
            <person name="Boedeker C."/>
            <person name="Pinto D."/>
            <person name="Vollmers J."/>
            <person name="Rivas-Marin E."/>
            <person name="Kohn T."/>
            <person name="Peeters S.H."/>
            <person name="Heuer A."/>
            <person name="Rast P."/>
            <person name="Oberbeckmann S."/>
            <person name="Bunk B."/>
            <person name="Jeske O."/>
            <person name="Meyerdierks A."/>
            <person name="Storesund J.E."/>
            <person name="Kallscheuer N."/>
            <person name="Luecker S."/>
            <person name="Lage O.M."/>
            <person name="Pohl T."/>
            <person name="Merkel B.J."/>
            <person name="Hornburger P."/>
            <person name="Mueller R.-W."/>
            <person name="Bruemmer F."/>
            <person name="Labrenz M."/>
            <person name="Spormann A.M."/>
            <person name="Op den Camp H."/>
            <person name="Overmann J."/>
            <person name="Amann R."/>
            <person name="Jetten M.S.M."/>
            <person name="Mascher T."/>
            <person name="Medema M.H."/>
            <person name="Devos D.P."/>
            <person name="Kaster A.-K."/>
            <person name="Ovreas L."/>
            <person name="Rohde M."/>
            <person name="Galperin M.Y."/>
            <person name="Jogler C."/>
        </authorList>
    </citation>
    <scope>NUCLEOTIDE SEQUENCE [LARGE SCALE GENOMIC DNA]</scope>
    <source>
        <strain evidence="1 2">KS4</strain>
    </source>
</reference>